<evidence type="ECO:0000313" key="2">
    <source>
        <dbReference type="Proteomes" id="UP000236291"/>
    </source>
</evidence>
<gene>
    <name evidence="1" type="ORF">L195_g042584</name>
</gene>
<dbReference type="EMBL" id="ASHM01051356">
    <property type="protein sequence ID" value="PNX86506.1"/>
    <property type="molecule type" value="Genomic_DNA"/>
</dbReference>
<reference evidence="1 2" key="1">
    <citation type="journal article" date="2014" name="Am. J. Bot.">
        <title>Genome assembly and annotation for red clover (Trifolium pratense; Fabaceae).</title>
        <authorList>
            <person name="Istvanek J."/>
            <person name="Jaros M."/>
            <person name="Krenek A."/>
            <person name="Repkova J."/>
        </authorList>
    </citation>
    <scope>NUCLEOTIDE SEQUENCE [LARGE SCALE GENOMIC DNA]</scope>
    <source>
        <strain evidence="2">cv. Tatra</strain>
        <tissue evidence="1">Young leaves</tissue>
    </source>
</reference>
<organism evidence="1 2">
    <name type="scientific">Trifolium pratense</name>
    <name type="common">Red clover</name>
    <dbReference type="NCBI Taxonomy" id="57577"/>
    <lineage>
        <taxon>Eukaryota</taxon>
        <taxon>Viridiplantae</taxon>
        <taxon>Streptophyta</taxon>
        <taxon>Embryophyta</taxon>
        <taxon>Tracheophyta</taxon>
        <taxon>Spermatophyta</taxon>
        <taxon>Magnoliopsida</taxon>
        <taxon>eudicotyledons</taxon>
        <taxon>Gunneridae</taxon>
        <taxon>Pentapetalae</taxon>
        <taxon>rosids</taxon>
        <taxon>fabids</taxon>
        <taxon>Fabales</taxon>
        <taxon>Fabaceae</taxon>
        <taxon>Papilionoideae</taxon>
        <taxon>50 kb inversion clade</taxon>
        <taxon>NPAAA clade</taxon>
        <taxon>Hologalegina</taxon>
        <taxon>IRL clade</taxon>
        <taxon>Trifolieae</taxon>
        <taxon>Trifolium</taxon>
    </lineage>
</organism>
<dbReference type="Proteomes" id="UP000236291">
    <property type="component" value="Unassembled WGS sequence"/>
</dbReference>
<protein>
    <submittedName>
        <fullName evidence="1">Uncharacterized protein</fullName>
    </submittedName>
</protein>
<proteinExistence type="predicted"/>
<dbReference type="AlphaFoldDB" id="A0A2K3M6T6"/>
<comment type="caution">
    <text evidence="1">The sequence shown here is derived from an EMBL/GenBank/DDBJ whole genome shotgun (WGS) entry which is preliminary data.</text>
</comment>
<sequence length="109" mass="12675">MYEYTDVNREELLKRLKFLSDKLEKLSIDEAIEICDASVLLKFVAQYMDDQALIDRDHVKVFKRYQESVNLVGQIANNGVLLMLQAKILEKKGRELLDLSKSKLREANN</sequence>
<name>A0A2K3M6T6_TRIPR</name>
<accession>A0A2K3M6T6</accession>
<reference evidence="1 2" key="2">
    <citation type="journal article" date="2017" name="Front. Plant Sci.">
        <title>Gene Classification and Mining of Molecular Markers Useful in Red Clover (Trifolium pratense) Breeding.</title>
        <authorList>
            <person name="Istvanek J."/>
            <person name="Dluhosova J."/>
            <person name="Dluhos P."/>
            <person name="Patkova L."/>
            <person name="Nedelnik J."/>
            <person name="Repkova J."/>
        </authorList>
    </citation>
    <scope>NUCLEOTIDE SEQUENCE [LARGE SCALE GENOMIC DNA]</scope>
    <source>
        <strain evidence="2">cv. Tatra</strain>
        <tissue evidence="1">Young leaves</tissue>
    </source>
</reference>
<evidence type="ECO:0000313" key="1">
    <source>
        <dbReference type="EMBL" id="PNX86506.1"/>
    </source>
</evidence>